<keyword evidence="3" id="KW-0238">DNA-binding</keyword>
<dbReference type="Gene3D" id="1.10.10.10">
    <property type="entry name" value="Winged helix-like DNA-binding domain superfamily/Winged helix DNA-binding domain"/>
    <property type="match status" value="1"/>
</dbReference>
<dbReference type="PANTHER" id="PTHR30579:SF7">
    <property type="entry name" value="HTH-TYPE TRANSCRIPTIONAL REGULATOR LRHA-RELATED"/>
    <property type="match status" value="1"/>
</dbReference>
<dbReference type="Gene3D" id="3.40.190.10">
    <property type="entry name" value="Periplasmic binding protein-like II"/>
    <property type="match status" value="2"/>
</dbReference>
<keyword evidence="2" id="KW-0805">Transcription regulation</keyword>
<dbReference type="Proteomes" id="UP000252458">
    <property type="component" value="Unassembled WGS sequence"/>
</dbReference>
<dbReference type="InterPro" id="IPR000847">
    <property type="entry name" value="LysR_HTH_N"/>
</dbReference>
<evidence type="ECO:0000256" key="2">
    <source>
        <dbReference type="ARBA" id="ARBA00023015"/>
    </source>
</evidence>
<proteinExistence type="inferred from homology"/>
<sequence>MVATGMCNKYDNSKSTYKKNRIMTLPNLDMDALRTLIAADRLGSLNRAADRIGRSQSAVSQQMRKLETQIGQPLFRRQGRGLVPTEAGELMLSYARRILELNDEAIGAIRGAAVDGAVRFGLPGDFAESWLPVALGRFKRTHPGVRVDIVVDGNGALLDRLDGGELDIVLAMGRGHRADAEHLVTLPMAWIGPQGIDVRTRAGAPLDLALYKPPCLFRKAGTDALDKAGIPWRLAYTTGSLQSLWAGVAGGLGITSRTMVGVPPALRQLGERDGLPPLPSVDVCLHAGASDAPSALVSLKRVVIDTLIANLADVHPHSGRRAG</sequence>
<evidence type="ECO:0000313" key="6">
    <source>
        <dbReference type="EMBL" id="RBB42213.1"/>
    </source>
</evidence>
<evidence type="ECO:0000256" key="4">
    <source>
        <dbReference type="ARBA" id="ARBA00023163"/>
    </source>
</evidence>
<dbReference type="FunFam" id="1.10.10.10:FF:000001">
    <property type="entry name" value="LysR family transcriptional regulator"/>
    <property type="match status" value="1"/>
</dbReference>
<keyword evidence="7" id="KW-1185">Reference proteome</keyword>
<dbReference type="Pfam" id="PF00126">
    <property type="entry name" value="HTH_1"/>
    <property type="match status" value="1"/>
</dbReference>
<reference evidence="6 7" key="1">
    <citation type="submission" date="2018-06" db="EMBL/GenBank/DDBJ databases">
        <title>Draft genome sequence of Burkholderia reimsis strain BE51 isolated from a French agricultural soil.</title>
        <authorList>
            <person name="Esmaeel Q."/>
        </authorList>
    </citation>
    <scope>NUCLEOTIDE SEQUENCE [LARGE SCALE GENOMIC DNA]</scope>
    <source>
        <strain evidence="6 7">BE51</strain>
    </source>
</reference>
<name>A0A365R1F8_9BURK</name>
<dbReference type="InterPro" id="IPR050176">
    <property type="entry name" value="LTTR"/>
</dbReference>
<evidence type="ECO:0000259" key="5">
    <source>
        <dbReference type="PROSITE" id="PS50931"/>
    </source>
</evidence>
<feature type="domain" description="HTH lysR-type" evidence="5">
    <location>
        <begin position="28"/>
        <end position="85"/>
    </location>
</feature>
<dbReference type="GO" id="GO:0003677">
    <property type="term" value="F:DNA binding"/>
    <property type="evidence" value="ECO:0007669"/>
    <property type="project" value="UniProtKB-KW"/>
</dbReference>
<dbReference type="InterPro" id="IPR036388">
    <property type="entry name" value="WH-like_DNA-bd_sf"/>
</dbReference>
<evidence type="ECO:0000313" key="7">
    <source>
        <dbReference type="Proteomes" id="UP000252458"/>
    </source>
</evidence>
<comment type="similarity">
    <text evidence="1">Belongs to the LysR transcriptional regulatory family.</text>
</comment>
<dbReference type="PANTHER" id="PTHR30579">
    <property type="entry name" value="TRANSCRIPTIONAL REGULATOR"/>
    <property type="match status" value="1"/>
</dbReference>
<accession>A0A365R1F8</accession>
<dbReference type="SUPFAM" id="SSF46785">
    <property type="entry name" value="Winged helix' DNA-binding domain"/>
    <property type="match status" value="1"/>
</dbReference>
<dbReference type="SUPFAM" id="SSF53850">
    <property type="entry name" value="Periplasmic binding protein-like II"/>
    <property type="match status" value="1"/>
</dbReference>
<dbReference type="PRINTS" id="PR00039">
    <property type="entry name" value="HTHLYSR"/>
</dbReference>
<dbReference type="Pfam" id="PF03466">
    <property type="entry name" value="LysR_substrate"/>
    <property type="match status" value="1"/>
</dbReference>
<gene>
    <name evidence="6" type="ORF">DPV79_03055</name>
</gene>
<evidence type="ECO:0000256" key="1">
    <source>
        <dbReference type="ARBA" id="ARBA00009437"/>
    </source>
</evidence>
<evidence type="ECO:0000256" key="3">
    <source>
        <dbReference type="ARBA" id="ARBA00023125"/>
    </source>
</evidence>
<dbReference type="GO" id="GO:0003700">
    <property type="term" value="F:DNA-binding transcription factor activity"/>
    <property type="evidence" value="ECO:0007669"/>
    <property type="project" value="InterPro"/>
</dbReference>
<dbReference type="EMBL" id="QMFZ01000002">
    <property type="protein sequence ID" value="RBB42213.1"/>
    <property type="molecule type" value="Genomic_DNA"/>
</dbReference>
<dbReference type="InterPro" id="IPR005119">
    <property type="entry name" value="LysR_subst-bd"/>
</dbReference>
<organism evidence="6 7">
    <name type="scientific">Burkholderia reimsis</name>
    <dbReference type="NCBI Taxonomy" id="2234132"/>
    <lineage>
        <taxon>Bacteria</taxon>
        <taxon>Pseudomonadati</taxon>
        <taxon>Pseudomonadota</taxon>
        <taxon>Betaproteobacteria</taxon>
        <taxon>Burkholderiales</taxon>
        <taxon>Burkholderiaceae</taxon>
        <taxon>Burkholderia</taxon>
    </lineage>
</organism>
<protein>
    <submittedName>
        <fullName evidence="6">LysR family transcriptional regulator</fullName>
    </submittedName>
</protein>
<dbReference type="AlphaFoldDB" id="A0A365R1F8"/>
<keyword evidence="4" id="KW-0804">Transcription</keyword>
<dbReference type="InterPro" id="IPR036390">
    <property type="entry name" value="WH_DNA-bd_sf"/>
</dbReference>
<comment type="caution">
    <text evidence="6">The sequence shown here is derived from an EMBL/GenBank/DDBJ whole genome shotgun (WGS) entry which is preliminary data.</text>
</comment>
<dbReference type="PROSITE" id="PS50931">
    <property type="entry name" value="HTH_LYSR"/>
    <property type="match status" value="1"/>
</dbReference>